<reference evidence="2 3" key="1">
    <citation type="submission" date="2021-05" db="EMBL/GenBank/DDBJ databases">
        <title>Genetic and Functional Diversity in Clade A Lucinid endosymbionts from the Bahamas.</title>
        <authorList>
            <person name="Giani N.M."/>
            <person name="Engel A.S."/>
            <person name="Campbell B.J."/>
        </authorList>
    </citation>
    <scope>NUCLEOTIDE SEQUENCE [LARGE SCALE GENOMIC DNA]</scope>
    <source>
        <strain evidence="2">LUC16012Gg_MoonRockCtena</strain>
    </source>
</reference>
<dbReference type="InterPro" id="IPR003593">
    <property type="entry name" value="AAA+_ATPase"/>
</dbReference>
<dbReference type="InterPro" id="IPR036365">
    <property type="entry name" value="PGBD-like_sf"/>
</dbReference>
<dbReference type="GO" id="GO:0016887">
    <property type="term" value="F:ATP hydrolysis activity"/>
    <property type="evidence" value="ECO:0007669"/>
    <property type="project" value="InterPro"/>
</dbReference>
<comment type="caution">
    <text evidence="2">The sequence shown here is derived from an EMBL/GenBank/DDBJ whole genome shotgun (WGS) entry which is preliminary data.</text>
</comment>
<dbReference type="Pfam" id="PF01471">
    <property type="entry name" value="PG_binding_1"/>
    <property type="match status" value="1"/>
</dbReference>
<dbReference type="PANTHER" id="PTHR35894">
    <property type="entry name" value="GENERAL SECRETION PATHWAY PROTEIN A-RELATED"/>
    <property type="match status" value="1"/>
</dbReference>
<dbReference type="Gene3D" id="1.10.101.10">
    <property type="entry name" value="PGBD-like superfamily/PGBD"/>
    <property type="match status" value="1"/>
</dbReference>
<dbReference type="SMART" id="SM00382">
    <property type="entry name" value="AAA"/>
    <property type="match status" value="1"/>
</dbReference>
<dbReference type="AlphaFoldDB" id="A0A944MA21"/>
<dbReference type="Pfam" id="PF13401">
    <property type="entry name" value="AAA_22"/>
    <property type="match status" value="1"/>
</dbReference>
<dbReference type="EMBL" id="JAHHGM010000006">
    <property type="protein sequence ID" value="MBT2988959.1"/>
    <property type="molecule type" value="Genomic_DNA"/>
</dbReference>
<dbReference type="SUPFAM" id="SSF52540">
    <property type="entry name" value="P-loop containing nucleoside triphosphate hydrolases"/>
    <property type="match status" value="1"/>
</dbReference>
<name>A0A944MA21_9GAMM</name>
<sequence length="585" mass="65496">MKFSDFGFEENPFAITPDPRYLYLSRGHEESLAHLIYGTGPNGGFVLLTGEVGTGKTLLLRSLLAQQLENVEIALILNPRLSRREFIATICDELGIEYQGPPYSLKLLTDILTRRLLKTHAEGKHTVLVVDEAQNLSPRVLEQVRLLTNLETSRHKLLRIILVGQPELQQMLERKEMRQVDQRITARYHLMPLNAKETNHYIAHRLAVAGIREDLFTPMALKLIHRFSNGIPRVINAICERALLAIYASGRQRAGVGLVWRAAREVKGKRFGRQSWLWAGLALLVLASMVFWYSQSGIDEGAVQPQSASLAEPAIPELPTSIETPQKVEIPTLPEQFADSPEAASPPQTDEVAAIEFARPDEASPEAVAETGAVDEFILANLFSEPQSRNAMYQALLHLWDDEKQLQESPPPCMQMKAFGLRCLVAASDWANLLRLNRPLLLQLKQEKQRRLLLLRHVDDEWLLVDSGRGQGVITRNQLMRYWKGNYIMLWRPMTEIALIGEGSSGSAVTWLRKRLQQVDGIISPALKGLDRFDTGLESRLRAFQEQRGLAADGVAGQQTMIYLNNLALPPATPTLVSARDLAGG</sequence>
<dbReference type="InterPro" id="IPR002477">
    <property type="entry name" value="Peptidoglycan-bd-like"/>
</dbReference>
<dbReference type="InterPro" id="IPR027417">
    <property type="entry name" value="P-loop_NTPase"/>
</dbReference>
<dbReference type="InterPro" id="IPR052026">
    <property type="entry name" value="ExeA_AAA_ATPase_DNA-bind"/>
</dbReference>
<dbReference type="CDD" id="cd00009">
    <property type="entry name" value="AAA"/>
    <property type="match status" value="1"/>
</dbReference>
<gene>
    <name evidence="2" type="ORF">KME65_08330</name>
</gene>
<dbReference type="Gene3D" id="3.40.50.300">
    <property type="entry name" value="P-loop containing nucleotide triphosphate hydrolases"/>
    <property type="match status" value="1"/>
</dbReference>
<dbReference type="InterPro" id="IPR036366">
    <property type="entry name" value="PGBDSf"/>
</dbReference>
<dbReference type="PANTHER" id="PTHR35894:SF1">
    <property type="entry name" value="PHOSPHORIBULOKINASE _ URIDINE KINASE FAMILY"/>
    <property type="match status" value="1"/>
</dbReference>
<dbReference type="Gene3D" id="3.90.70.10">
    <property type="entry name" value="Cysteine proteinases"/>
    <property type="match status" value="1"/>
</dbReference>
<dbReference type="Proteomes" id="UP000770889">
    <property type="component" value="Unassembled WGS sequence"/>
</dbReference>
<organism evidence="2 3">
    <name type="scientific">Candidatus Thiodiazotropha taylori</name>
    <dbReference type="NCBI Taxonomy" id="2792791"/>
    <lineage>
        <taxon>Bacteria</taxon>
        <taxon>Pseudomonadati</taxon>
        <taxon>Pseudomonadota</taxon>
        <taxon>Gammaproteobacteria</taxon>
        <taxon>Chromatiales</taxon>
        <taxon>Sedimenticolaceae</taxon>
        <taxon>Candidatus Thiodiazotropha</taxon>
    </lineage>
</organism>
<proteinExistence type="predicted"/>
<dbReference type="InterPro" id="IPR049945">
    <property type="entry name" value="AAA_22"/>
</dbReference>
<accession>A0A944MA21</accession>
<dbReference type="SUPFAM" id="SSF47090">
    <property type="entry name" value="PGBD-like"/>
    <property type="match status" value="1"/>
</dbReference>
<feature type="domain" description="AAA+ ATPase" evidence="1">
    <location>
        <begin position="42"/>
        <end position="167"/>
    </location>
</feature>
<protein>
    <submittedName>
        <fullName evidence="2">AAA family ATPase</fullName>
    </submittedName>
</protein>
<evidence type="ECO:0000313" key="2">
    <source>
        <dbReference type="EMBL" id="MBT2988959.1"/>
    </source>
</evidence>
<evidence type="ECO:0000259" key="1">
    <source>
        <dbReference type="SMART" id="SM00382"/>
    </source>
</evidence>
<evidence type="ECO:0000313" key="3">
    <source>
        <dbReference type="Proteomes" id="UP000770889"/>
    </source>
</evidence>